<evidence type="ECO:0000313" key="3">
    <source>
        <dbReference type="Proteomes" id="UP000000345"/>
    </source>
</evidence>
<evidence type="ECO:0000256" key="1">
    <source>
        <dbReference type="SAM" id="Phobius"/>
    </source>
</evidence>
<keyword evidence="1" id="KW-1133">Transmembrane helix</keyword>
<feature type="transmembrane region" description="Helical" evidence="1">
    <location>
        <begin position="205"/>
        <end position="225"/>
    </location>
</feature>
<reference key="1">
    <citation type="submission" date="2009-08" db="EMBL/GenBank/DDBJ databases">
        <title>The genome sequence of Methanothermobacter marburgensis.</title>
        <authorList>
            <person name="Kaster A."/>
            <person name="Seedorf H."/>
            <person name="Goenrich M."/>
            <person name="Wiezer A."/>
            <person name="Liesegang H."/>
            <person name="Thauer R."/>
            <person name="Gottschalk G."/>
        </authorList>
    </citation>
    <scope>NUCLEOTIDE SEQUENCE</scope>
    <source>
        <strain>Marburg</strain>
    </source>
</reference>
<dbReference type="PaxDb" id="79929-MTBMA_c01690"/>
<evidence type="ECO:0000313" key="2">
    <source>
        <dbReference type="EMBL" id="ADL57778.1"/>
    </source>
</evidence>
<gene>
    <name evidence="2" type="ordered locus">MTBMA_c01690</name>
</gene>
<feature type="transmembrane region" description="Helical" evidence="1">
    <location>
        <begin position="65"/>
        <end position="82"/>
    </location>
</feature>
<proteinExistence type="predicted"/>
<dbReference type="AlphaFoldDB" id="D9PU80"/>
<organism evidence="2 3">
    <name type="scientific">Methanothermobacter marburgensis (strain ATCC BAA-927 / DSM 2133 / JCM 14651 / NBRC 100331 / OCM 82 / Marburg)</name>
    <name type="common">Methanobacterium thermoautotrophicum</name>
    <dbReference type="NCBI Taxonomy" id="79929"/>
    <lineage>
        <taxon>Archaea</taxon>
        <taxon>Methanobacteriati</taxon>
        <taxon>Methanobacteriota</taxon>
        <taxon>Methanomada group</taxon>
        <taxon>Methanobacteria</taxon>
        <taxon>Methanobacteriales</taxon>
        <taxon>Methanobacteriaceae</taxon>
        <taxon>Methanothermobacter</taxon>
    </lineage>
</organism>
<name>D9PU80_METTM</name>
<feature type="transmembrane region" description="Helical" evidence="1">
    <location>
        <begin position="298"/>
        <end position="315"/>
    </location>
</feature>
<keyword evidence="1" id="KW-0472">Membrane</keyword>
<sequence>MILTLLPPVFAFLLALVPSLKYSTPLTWDIYYHVHNAMLYMDRGIVFWDPLTCAPYGRPICYPPLFHIMLTLLVKITGLGFLTVARFIQPVMAFLIILSFSYIAGRFYGSLAGFLTGMLSISSLFFLRIIMPIPEALAMIFLPFFVYGYCISMENDSKLYPVFTGIILGVLMLTHLLSAAMALAAVLISALAFRISRHAVKPLNLLLIILTGFVLAIIWYAPLLIKYGFFFRPPPADPLSIVGYLNHLGALLTVLALTGLICALKRRERRDILMASWFIFVLALSAGYTVGLKVLSDRILYFALFPAAAMGASIFNSMKVADSRWPVYVLVLFISVYSLCSGYGIASTVKPEVSESELEVAQWFKYNGDHKTVVVSDYHIQPLIVSIAGQPVSAGGYAPGSKDTIDARKYTITFDYTEDDIRIDRVGYIILDTKNRKTPPYSRKVYRNMDFVVYRVEV</sequence>
<keyword evidence="1" id="KW-0812">Transmembrane</keyword>
<protein>
    <submittedName>
        <fullName evidence="2">Uncharacterized protein</fullName>
    </submittedName>
</protein>
<feature type="transmembrane region" description="Helical" evidence="1">
    <location>
        <begin position="87"/>
        <end position="105"/>
    </location>
</feature>
<accession>D9PU80</accession>
<feature type="transmembrane region" description="Helical" evidence="1">
    <location>
        <begin position="327"/>
        <end position="346"/>
    </location>
</feature>
<dbReference type="Proteomes" id="UP000000345">
    <property type="component" value="Chromosome"/>
</dbReference>
<reference evidence="2 3" key="2">
    <citation type="journal article" date="2010" name="J. Bacteriol.">
        <title>Complete genome sequence of Methanothermobacter marburgensis, a methanoarchaeon model organism.</title>
        <authorList>
            <person name="Liesegang H."/>
            <person name="Kaster A.K."/>
            <person name="Wiezer A."/>
            <person name="Goenrich M."/>
            <person name="Wollherr A."/>
            <person name="Seedorf H."/>
            <person name="Gottschalk G."/>
            <person name="Thauer R.K."/>
        </authorList>
    </citation>
    <scope>NUCLEOTIDE SEQUENCE [LARGE SCALE GENOMIC DNA]</scope>
    <source>
        <strain evidence="3">ATCC BAA-927 / DSM 2133 / JCM 14651 / NBRC 100331 / OCM 82 / Marburg</strain>
    </source>
</reference>
<feature type="transmembrane region" description="Helical" evidence="1">
    <location>
        <begin position="271"/>
        <end position="292"/>
    </location>
</feature>
<dbReference type="STRING" id="79929.MTBMA_c01690"/>
<dbReference type="KEGG" id="mmg:MTBMA_c01690"/>
<feature type="transmembrane region" description="Helical" evidence="1">
    <location>
        <begin position="166"/>
        <end position="193"/>
    </location>
</feature>
<feature type="transmembrane region" description="Helical" evidence="1">
    <location>
        <begin position="245"/>
        <end position="264"/>
    </location>
</feature>
<dbReference type="EMBL" id="CP001710">
    <property type="protein sequence ID" value="ADL57778.1"/>
    <property type="molecule type" value="Genomic_DNA"/>
</dbReference>
<dbReference type="HOGENOM" id="CLU_587455_0_0_2"/>
<keyword evidence="3" id="KW-1185">Reference proteome</keyword>